<dbReference type="AlphaFoldDB" id="A0A6L2MGI1"/>
<protein>
    <submittedName>
        <fullName evidence="2">RNA-directed DNA polymerase, eukaryota</fullName>
    </submittedName>
</protein>
<accession>A0A6L2MGI1</accession>
<feature type="domain" description="Reverse transcriptase zinc-binding" evidence="1">
    <location>
        <begin position="95"/>
        <end position="142"/>
    </location>
</feature>
<evidence type="ECO:0000259" key="1">
    <source>
        <dbReference type="Pfam" id="PF13966"/>
    </source>
</evidence>
<name>A0A6L2MGI1_TANCI</name>
<sequence>MVVKVALIIMGENSMVYGLGLSDLPITYIQVPSSLWIHSLSGGLWLSHSFLERYLACQIEVGEDNDKCVRSLAHDGVFSVGDLRRRIDDHILPSVDTKMIWDKSLPRKVNIFMWRLKLDRLPHRLNLSSRGIDILDISCPSCIAFPLFDSNAHWIDWLDSLPVSREKKHCLLVIIAASL</sequence>
<comment type="caution">
    <text evidence="2">The sequence shown here is derived from an EMBL/GenBank/DDBJ whole genome shotgun (WGS) entry which is preliminary data.</text>
</comment>
<reference evidence="2" key="1">
    <citation type="journal article" date="2019" name="Sci. Rep.">
        <title>Draft genome of Tanacetum cinerariifolium, the natural source of mosquito coil.</title>
        <authorList>
            <person name="Yamashiro T."/>
            <person name="Shiraishi A."/>
            <person name="Satake H."/>
            <person name="Nakayama K."/>
        </authorList>
    </citation>
    <scope>NUCLEOTIDE SEQUENCE</scope>
</reference>
<dbReference type="Pfam" id="PF13966">
    <property type="entry name" value="zf-RVT"/>
    <property type="match status" value="1"/>
</dbReference>
<keyword evidence="2" id="KW-0548">Nucleotidyltransferase</keyword>
<proteinExistence type="predicted"/>
<keyword evidence="2" id="KW-0695">RNA-directed DNA polymerase</keyword>
<organism evidence="2">
    <name type="scientific">Tanacetum cinerariifolium</name>
    <name type="common">Dalmatian daisy</name>
    <name type="synonym">Chrysanthemum cinerariifolium</name>
    <dbReference type="NCBI Taxonomy" id="118510"/>
    <lineage>
        <taxon>Eukaryota</taxon>
        <taxon>Viridiplantae</taxon>
        <taxon>Streptophyta</taxon>
        <taxon>Embryophyta</taxon>
        <taxon>Tracheophyta</taxon>
        <taxon>Spermatophyta</taxon>
        <taxon>Magnoliopsida</taxon>
        <taxon>eudicotyledons</taxon>
        <taxon>Gunneridae</taxon>
        <taxon>Pentapetalae</taxon>
        <taxon>asterids</taxon>
        <taxon>campanulids</taxon>
        <taxon>Asterales</taxon>
        <taxon>Asteraceae</taxon>
        <taxon>Asteroideae</taxon>
        <taxon>Anthemideae</taxon>
        <taxon>Anthemidinae</taxon>
        <taxon>Tanacetum</taxon>
    </lineage>
</organism>
<evidence type="ECO:0000313" key="2">
    <source>
        <dbReference type="EMBL" id="GEU71305.1"/>
    </source>
</evidence>
<gene>
    <name evidence="2" type="ORF">Tci_043283</name>
</gene>
<dbReference type="GO" id="GO:0003964">
    <property type="term" value="F:RNA-directed DNA polymerase activity"/>
    <property type="evidence" value="ECO:0007669"/>
    <property type="project" value="UniProtKB-KW"/>
</dbReference>
<keyword evidence="2" id="KW-0808">Transferase</keyword>
<dbReference type="InterPro" id="IPR026960">
    <property type="entry name" value="RVT-Znf"/>
</dbReference>
<dbReference type="EMBL" id="BKCJ010006284">
    <property type="protein sequence ID" value="GEU71305.1"/>
    <property type="molecule type" value="Genomic_DNA"/>
</dbReference>